<name>A0ABQ5G9C5_9ASTR</name>
<organism evidence="1 2">
    <name type="scientific">Tanacetum coccineum</name>
    <dbReference type="NCBI Taxonomy" id="301880"/>
    <lineage>
        <taxon>Eukaryota</taxon>
        <taxon>Viridiplantae</taxon>
        <taxon>Streptophyta</taxon>
        <taxon>Embryophyta</taxon>
        <taxon>Tracheophyta</taxon>
        <taxon>Spermatophyta</taxon>
        <taxon>Magnoliopsida</taxon>
        <taxon>eudicotyledons</taxon>
        <taxon>Gunneridae</taxon>
        <taxon>Pentapetalae</taxon>
        <taxon>asterids</taxon>
        <taxon>campanulids</taxon>
        <taxon>Asterales</taxon>
        <taxon>Asteraceae</taxon>
        <taxon>Asteroideae</taxon>
        <taxon>Anthemideae</taxon>
        <taxon>Anthemidinae</taxon>
        <taxon>Tanacetum</taxon>
    </lineage>
</organism>
<reference evidence="1" key="1">
    <citation type="journal article" date="2022" name="Int. J. Mol. Sci.">
        <title>Draft Genome of Tanacetum Coccineum: Genomic Comparison of Closely Related Tanacetum-Family Plants.</title>
        <authorList>
            <person name="Yamashiro T."/>
            <person name="Shiraishi A."/>
            <person name="Nakayama K."/>
            <person name="Satake H."/>
        </authorList>
    </citation>
    <scope>NUCLEOTIDE SEQUENCE</scope>
</reference>
<evidence type="ECO:0000313" key="2">
    <source>
        <dbReference type="Proteomes" id="UP001151760"/>
    </source>
</evidence>
<evidence type="ECO:0000313" key="1">
    <source>
        <dbReference type="EMBL" id="GJT72189.1"/>
    </source>
</evidence>
<reference evidence="1" key="2">
    <citation type="submission" date="2022-01" db="EMBL/GenBank/DDBJ databases">
        <authorList>
            <person name="Yamashiro T."/>
            <person name="Shiraishi A."/>
            <person name="Satake H."/>
            <person name="Nakayama K."/>
        </authorList>
    </citation>
    <scope>NUCLEOTIDE SEQUENCE</scope>
</reference>
<dbReference type="Proteomes" id="UP001151760">
    <property type="component" value="Unassembled WGS sequence"/>
</dbReference>
<comment type="caution">
    <text evidence="1">The sequence shown here is derived from an EMBL/GenBank/DDBJ whole genome shotgun (WGS) entry which is preliminary data.</text>
</comment>
<sequence>MQILINIDIPEVGGQENEAFSRLAANSRNSVRPEAYEESFLSYDRKVNVQNPIKPGFLHLQPPQASPEVHYLCGDTVRHANWYTPTEQGNVAAPTPHNIAFLPPLHLSQCLMAWASKDLLQP</sequence>
<dbReference type="EMBL" id="BQNB010018235">
    <property type="protein sequence ID" value="GJT72189.1"/>
    <property type="molecule type" value="Genomic_DNA"/>
</dbReference>
<keyword evidence="2" id="KW-1185">Reference proteome</keyword>
<accession>A0ABQ5G9C5</accession>
<proteinExistence type="predicted"/>
<protein>
    <submittedName>
        <fullName evidence="1">Uncharacterized protein</fullName>
    </submittedName>
</protein>
<gene>
    <name evidence="1" type="ORF">Tco_1031475</name>
</gene>